<keyword evidence="1" id="KW-0472">Membrane</keyword>
<evidence type="ECO:0000313" key="3">
    <source>
        <dbReference type="Proteomes" id="UP000439022"/>
    </source>
</evidence>
<feature type="transmembrane region" description="Helical" evidence="1">
    <location>
        <begin position="206"/>
        <end position="226"/>
    </location>
</feature>
<proteinExistence type="predicted"/>
<keyword evidence="1" id="KW-1133">Transmembrane helix</keyword>
<organism evidence="2 3">
    <name type="scientific">Haloferax litoreum</name>
    <dbReference type="NCBI Taxonomy" id="2666140"/>
    <lineage>
        <taxon>Archaea</taxon>
        <taxon>Methanobacteriati</taxon>
        <taxon>Methanobacteriota</taxon>
        <taxon>Stenosarchaea group</taxon>
        <taxon>Halobacteria</taxon>
        <taxon>Halobacteriales</taxon>
        <taxon>Haloferacaceae</taxon>
        <taxon>Haloferax</taxon>
    </lineage>
</organism>
<feature type="transmembrane region" description="Helical" evidence="1">
    <location>
        <begin position="117"/>
        <end position="141"/>
    </location>
</feature>
<feature type="transmembrane region" description="Helical" evidence="1">
    <location>
        <begin position="183"/>
        <end position="199"/>
    </location>
</feature>
<name>A0A6A8GHR9_9EURY</name>
<reference evidence="2 3" key="1">
    <citation type="submission" date="2019-11" db="EMBL/GenBank/DDBJ databases">
        <title>Whole genome sequence of Haloferax sp. MBLA0076.</title>
        <authorList>
            <person name="Seo M.-J."/>
            <person name="Cho E.-S."/>
        </authorList>
    </citation>
    <scope>NUCLEOTIDE SEQUENCE [LARGE SCALE GENOMIC DNA]</scope>
    <source>
        <strain evidence="2 3">MBLA0076</strain>
    </source>
</reference>
<evidence type="ECO:0000256" key="1">
    <source>
        <dbReference type="SAM" id="Phobius"/>
    </source>
</evidence>
<dbReference type="EMBL" id="WKJO01000001">
    <property type="protein sequence ID" value="MRX22733.1"/>
    <property type="molecule type" value="Genomic_DNA"/>
</dbReference>
<accession>A0A6A8GHR9</accession>
<feature type="transmembrane region" description="Helical" evidence="1">
    <location>
        <begin position="153"/>
        <end position="171"/>
    </location>
</feature>
<keyword evidence="1" id="KW-0812">Transmembrane</keyword>
<dbReference type="RefSeq" id="WP_151163191.1">
    <property type="nucleotide sequence ID" value="NZ_WKJO01000001.1"/>
</dbReference>
<evidence type="ECO:0000313" key="2">
    <source>
        <dbReference type="EMBL" id="MRX22733.1"/>
    </source>
</evidence>
<feature type="transmembrane region" description="Helical" evidence="1">
    <location>
        <begin position="232"/>
        <end position="249"/>
    </location>
</feature>
<protein>
    <submittedName>
        <fullName evidence="2">Uncharacterized protein</fullName>
    </submittedName>
</protein>
<gene>
    <name evidence="2" type="ORF">GJR96_12325</name>
</gene>
<keyword evidence="3" id="KW-1185">Reference proteome</keyword>
<comment type="caution">
    <text evidence="2">The sequence shown here is derived from an EMBL/GenBank/DDBJ whole genome shotgun (WGS) entry which is preliminary data.</text>
</comment>
<dbReference type="Proteomes" id="UP000439022">
    <property type="component" value="Unassembled WGS sequence"/>
</dbReference>
<dbReference type="AlphaFoldDB" id="A0A6A8GHR9"/>
<sequence>MSPRTRVVVAFVLLLGTLGTAASYGFAYDSRLGQHAVSVGFDPVSGDVPDAAEVTPVERLPSEAADTVRTGVEDSYVSVYRDDRDDLTDALESLSGYVRVDGEVYQVFQVADENMTLFGPLLTLTAMFLSMGLLGFGVAALRTGGFRPLSVTASLSIPGVALAVDVAATVADSVVTFSGGADLPVVPAATGLAVVGVAVRKRDWRLALGGFVVVMAVASFAGRLGGTSLGPLGTLLPGIPLFVLGYVAGGGHAPTDRSETAVRREEAA</sequence>